<keyword evidence="3" id="KW-1185">Reference proteome</keyword>
<proteinExistence type="predicted"/>
<dbReference type="EMBL" id="JAAGWF010000005">
    <property type="protein sequence ID" value="NEK57039.1"/>
    <property type="molecule type" value="Genomic_DNA"/>
</dbReference>
<feature type="compositionally biased region" description="Basic and acidic residues" evidence="1">
    <location>
        <begin position="8"/>
        <end position="22"/>
    </location>
</feature>
<accession>A0A7K3VWL5</accession>
<sequence length="62" mass="6923">MNPSALQRPREAAAEPARRSEVIVRASTTGARTVRDELTDVLLQLPNEERFQSPRSVAPDHQ</sequence>
<evidence type="ECO:0000256" key="1">
    <source>
        <dbReference type="SAM" id="MobiDB-lite"/>
    </source>
</evidence>
<evidence type="ECO:0000313" key="3">
    <source>
        <dbReference type="Proteomes" id="UP000470246"/>
    </source>
</evidence>
<gene>
    <name evidence="2" type="ORF">GCU56_04025</name>
</gene>
<dbReference type="AlphaFoldDB" id="A0A7K3VWL5"/>
<comment type="caution">
    <text evidence="2">The sequence shown here is derived from an EMBL/GenBank/DDBJ whole genome shotgun (WGS) entry which is preliminary data.</text>
</comment>
<reference evidence="2 3" key="1">
    <citation type="submission" date="2020-02" db="EMBL/GenBank/DDBJ databases">
        <title>Geodermatophilus sabuli CPCC 205279 I12A-02694.</title>
        <authorList>
            <person name="Jiang Z."/>
        </authorList>
    </citation>
    <scope>NUCLEOTIDE SEQUENCE [LARGE SCALE GENOMIC DNA]</scope>
    <source>
        <strain evidence="2 3">I12A-02694</strain>
    </source>
</reference>
<protein>
    <submittedName>
        <fullName evidence="2">DUF2795 domain-containing protein</fullName>
    </submittedName>
</protein>
<dbReference type="Proteomes" id="UP000470246">
    <property type="component" value="Unassembled WGS sequence"/>
</dbReference>
<feature type="region of interest" description="Disordered" evidence="1">
    <location>
        <begin position="1"/>
        <end position="24"/>
    </location>
</feature>
<name>A0A7K3VWL5_9ACTN</name>
<evidence type="ECO:0000313" key="2">
    <source>
        <dbReference type="EMBL" id="NEK57039.1"/>
    </source>
</evidence>
<organism evidence="2 3">
    <name type="scientific">Geodermatophilus sabuli</name>
    <dbReference type="NCBI Taxonomy" id="1564158"/>
    <lineage>
        <taxon>Bacteria</taxon>
        <taxon>Bacillati</taxon>
        <taxon>Actinomycetota</taxon>
        <taxon>Actinomycetes</taxon>
        <taxon>Geodermatophilales</taxon>
        <taxon>Geodermatophilaceae</taxon>
        <taxon>Geodermatophilus</taxon>
    </lineage>
</organism>